<dbReference type="GO" id="GO:0003700">
    <property type="term" value="F:DNA-binding transcription factor activity"/>
    <property type="evidence" value="ECO:0007669"/>
    <property type="project" value="InterPro"/>
</dbReference>
<dbReference type="InterPro" id="IPR036388">
    <property type="entry name" value="WH-like_DNA-bd_sf"/>
</dbReference>
<dbReference type="SMART" id="SM00347">
    <property type="entry name" value="HTH_MARR"/>
    <property type="match status" value="1"/>
</dbReference>
<accession>A0AB38TYW6</accession>
<dbReference type="Gene3D" id="1.10.10.10">
    <property type="entry name" value="Winged helix-like DNA-binding domain superfamily/Winged helix DNA-binding domain"/>
    <property type="match status" value="1"/>
</dbReference>
<dbReference type="RefSeq" id="WP_124083634.1">
    <property type="nucleotide sequence ID" value="NZ_CADEPT010000008.1"/>
</dbReference>
<dbReference type="GO" id="GO:0045892">
    <property type="term" value="P:negative regulation of DNA-templated transcription"/>
    <property type="evidence" value="ECO:0007669"/>
    <property type="project" value="InterPro"/>
</dbReference>
<reference evidence="2" key="1">
    <citation type="submission" date="2022-09" db="EMBL/GenBank/DDBJ databases">
        <title>Genomic of Burkholderia gladioli.</title>
        <authorList>
            <person name="Wu H."/>
        </authorList>
    </citation>
    <scope>NUCLEOTIDE SEQUENCE</scope>
    <source>
        <strain evidence="2">ZN-S4</strain>
    </source>
</reference>
<dbReference type="NCBIfam" id="TIGR02337">
    <property type="entry name" value="HpaR"/>
    <property type="match status" value="1"/>
</dbReference>
<dbReference type="InterPro" id="IPR012712">
    <property type="entry name" value="HpaR/FarR"/>
</dbReference>
<dbReference type="InterPro" id="IPR039422">
    <property type="entry name" value="MarR/SlyA-like"/>
</dbReference>
<organism evidence="2 3">
    <name type="scientific">Burkholderia gladioli</name>
    <name type="common">Pseudomonas marginata</name>
    <name type="synonym">Phytomonas marginata</name>
    <dbReference type="NCBI Taxonomy" id="28095"/>
    <lineage>
        <taxon>Bacteria</taxon>
        <taxon>Pseudomonadati</taxon>
        <taxon>Pseudomonadota</taxon>
        <taxon>Betaproteobacteria</taxon>
        <taxon>Burkholderiales</taxon>
        <taxon>Burkholderiaceae</taxon>
        <taxon>Burkholderia</taxon>
    </lineage>
</organism>
<protein>
    <submittedName>
        <fullName evidence="2">Homoprotocatechuate degradation operon regulator HpaR</fullName>
    </submittedName>
</protein>
<sequence>MCNVHGLLISLLQVREILLAPIRSILNEFSLTEQQWRIISVLAHDDADGLGPGQIAKQCCILHPSLTGILRRLERDGVITREISNIDSRRQLIKLTARGRRLFLMISDRMEVRYRLIEEVYGRENLQNVFTALHGLKG</sequence>
<dbReference type="EMBL" id="CP104215">
    <property type="protein sequence ID" value="UWX72450.1"/>
    <property type="molecule type" value="Genomic_DNA"/>
</dbReference>
<name>A0AB38TYW6_BURGA</name>
<dbReference type="PANTHER" id="PTHR33164">
    <property type="entry name" value="TRANSCRIPTIONAL REGULATOR, MARR FAMILY"/>
    <property type="match status" value="1"/>
</dbReference>
<dbReference type="PANTHER" id="PTHR33164:SF13">
    <property type="entry name" value="4-HYDROXYPHENYLACETATE CATABOLISM PROTEIN"/>
    <property type="match status" value="1"/>
</dbReference>
<dbReference type="GO" id="GO:0003677">
    <property type="term" value="F:DNA binding"/>
    <property type="evidence" value="ECO:0007669"/>
    <property type="project" value="InterPro"/>
</dbReference>
<dbReference type="SUPFAM" id="SSF46785">
    <property type="entry name" value="Winged helix' DNA-binding domain"/>
    <property type="match status" value="1"/>
</dbReference>
<dbReference type="GO" id="GO:0006950">
    <property type="term" value="P:response to stress"/>
    <property type="evidence" value="ECO:0007669"/>
    <property type="project" value="TreeGrafter"/>
</dbReference>
<gene>
    <name evidence="2" type="primary">hpaR</name>
    <name evidence="2" type="ORF">NYZ96_28920</name>
</gene>
<evidence type="ECO:0000313" key="2">
    <source>
        <dbReference type="EMBL" id="UWX72450.1"/>
    </source>
</evidence>
<dbReference type="Proteomes" id="UP001059745">
    <property type="component" value="Chromosome 2"/>
</dbReference>
<dbReference type="PROSITE" id="PS50995">
    <property type="entry name" value="HTH_MARR_2"/>
    <property type="match status" value="1"/>
</dbReference>
<dbReference type="InterPro" id="IPR036390">
    <property type="entry name" value="WH_DNA-bd_sf"/>
</dbReference>
<dbReference type="AlphaFoldDB" id="A0AB38TYW6"/>
<evidence type="ECO:0000313" key="3">
    <source>
        <dbReference type="Proteomes" id="UP001059745"/>
    </source>
</evidence>
<dbReference type="Pfam" id="PF01047">
    <property type="entry name" value="MarR"/>
    <property type="match status" value="1"/>
</dbReference>
<dbReference type="InterPro" id="IPR000835">
    <property type="entry name" value="HTH_MarR-typ"/>
</dbReference>
<proteinExistence type="predicted"/>
<feature type="domain" description="HTH marR-type" evidence="1">
    <location>
        <begin position="4"/>
        <end position="138"/>
    </location>
</feature>
<evidence type="ECO:0000259" key="1">
    <source>
        <dbReference type="PROSITE" id="PS50995"/>
    </source>
</evidence>